<dbReference type="EMBL" id="PPTA01000006">
    <property type="protein sequence ID" value="TFB02480.1"/>
    <property type="molecule type" value="Genomic_DNA"/>
</dbReference>
<name>A0ABY2H2J9_9HYPO</name>
<feature type="binding site" description="axial binding residue" evidence="9">
    <location>
        <position position="44"/>
    </location>
    <ligand>
        <name>heme</name>
        <dbReference type="ChEBI" id="CHEBI:30413"/>
    </ligand>
    <ligandPart>
        <name>Fe</name>
        <dbReference type="ChEBI" id="CHEBI:18248"/>
    </ligandPart>
</feature>
<dbReference type="Pfam" id="PF05730">
    <property type="entry name" value="CFEM"/>
    <property type="match status" value="1"/>
</dbReference>
<evidence type="ECO:0000256" key="9">
    <source>
        <dbReference type="PROSITE-ProRule" id="PRU01356"/>
    </source>
</evidence>
<evidence type="ECO:0000256" key="8">
    <source>
        <dbReference type="ARBA" id="ARBA00023288"/>
    </source>
</evidence>
<sequence length="79" mass="8177">MKTALIIATFAATVCSQTLDYLLNCALDCFQIAVTSVTDCSSTDYACACKSADAVVTQGQPCVLATCDVEVAAGNLSWS</sequence>
<keyword evidence="5" id="KW-0325">Glycoprotein</keyword>
<comment type="similarity">
    <text evidence="3">Belongs to the RBT5 family.</text>
</comment>
<evidence type="ECO:0000256" key="5">
    <source>
        <dbReference type="ARBA" id="ARBA00022622"/>
    </source>
</evidence>
<keyword evidence="5" id="KW-0472">Membrane</keyword>
<dbReference type="Proteomes" id="UP001642720">
    <property type="component" value="Unassembled WGS sequence"/>
</dbReference>
<protein>
    <recommendedName>
        <fullName evidence="11">CFEM domain-containing protein</fullName>
    </recommendedName>
</protein>
<comment type="caution">
    <text evidence="12">The sequence shown here is derived from an EMBL/GenBank/DDBJ whole genome shotgun (WGS) entry which is preliminary data.</text>
</comment>
<feature type="chain" id="PRO_5045896023" description="CFEM domain-containing protein" evidence="10">
    <location>
        <begin position="17"/>
        <end position="79"/>
    </location>
</feature>
<feature type="disulfide bond" evidence="9">
    <location>
        <begin position="40"/>
        <end position="47"/>
    </location>
</feature>
<evidence type="ECO:0000256" key="4">
    <source>
        <dbReference type="ARBA" id="ARBA00022525"/>
    </source>
</evidence>
<keyword evidence="9" id="KW-0479">Metal-binding</keyword>
<reference evidence="12 13" key="1">
    <citation type="submission" date="2018-01" db="EMBL/GenBank/DDBJ databases">
        <title>Genome characterization of the sugarcane-associated fungus Trichoderma ghanense CCMA-1212 and their application in lignocelulose bioconversion.</title>
        <authorList>
            <person name="Steindorff A.S."/>
            <person name="Mendes T.D."/>
            <person name="Vilela E.S.D."/>
            <person name="Rodrigues D.S."/>
            <person name="Formighieri E.F."/>
            <person name="Melo I.S."/>
            <person name="Favaro L.C.L."/>
        </authorList>
    </citation>
    <scope>NUCLEOTIDE SEQUENCE [LARGE SCALE GENOMIC DNA]</scope>
    <source>
        <strain evidence="12 13">CCMA-1212</strain>
    </source>
</reference>
<evidence type="ECO:0000256" key="3">
    <source>
        <dbReference type="ARBA" id="ARBA00010031"/>
    </source>
</evidence>
<keyword evidence="6 10" id="KW-0732">Signal</keyword>
<dbReference type="InterPro" id="IPR008427">
    <property type="entry name" value="Extracellular_membr_CFEM_dom"/>
</dbReference>
<evidence type="ECO:0000259" key="11">
    <source>
        <dbReference type="PROSITE" id="PS52012"/>
    </source>
</evidence>
<organism evidence="12 13">
    <name type="scientific">Trichoderma ghanense</name>
    <dbReference type="NCBI Taxonomy" id="65468"/>
    <lineage>
        <taxon>Eukaryota</taxon>
        <taxon>Fungi</taxon>
        <taxon>Dikarya</taxon>
        <taxon>Ascomycota</taxon>
        <taxon>Pezizomycotina</taxon>
        <taxon>Sordariomycetes</taxon>
        <taxon>Hypocreomycetidae</taxon>
        <taxon>Hypocreales</taxon>
        <taxon>Hypocreaceae</taxon>
        <taxon>Trichoderma</taxon>
    </lineage>
</organism>
<comment type="subcellular location">
    <subcellularLocation>
        <location evidence="1">Membrane</location>
        <topology evidence="1">Lipid-anchor</topology>
        <topology evidence="1">GPI-anchor</topology>
    </subcellularLocation>
    <subcellularLocation>
        <location evidence="2">Secreted</location>
    </subcellularLocation>
</comment>
<keyword evidence="4" id="KW-0964">Secreted</keyword>
<evidence type="ECO:0000313" key="13">
    <source>
        <dbReference type="Proteomes" id="UP001642720"/>
    </source>
</evidence>
<keyword evidence="9" id="KW-0408">Iron</keyword>
<accession>A0ABY2H2J9</accession>
<feature type="domain" description="CFEM" evidence="11">
    <location>
        <begin position="1"/>
        <end position="79"/>
    </location>
</feature>
<evidence type="ECO:0000256" key="7">
    <source>
        <dbReference type="ARBA" id="ARBA00023157"/>
    </source>
</evidence>
<comment type="caution">
    <text evidence="9">Lacks conserved residue(s) required for the propagation of feature annotation.</text>
</comment>
<keyword evidence="8" id="KW-0449">Lipoprotein</keyword>
<keyword evidence="13" id="KW-1185">Reference proteome</keyword>
<dbReference type="GeneID" id="300576880"/>
<keyword evidence="5" id="KW-0336">GPI-anchor</keyword>
<evidence type="ECO:0000256" key="6">
    <source>
        <dbReference type="ARBA" id="ARBA00022729"/>
    </source>
</evidence>
<evidence type="ECO:0000256" key="1">
    <source>
        <dbReference type="ARBA" id="ARBA00004589"/>
    </source>
</evidence>
<dbReference type="PROSITE" id="PS52012">
    <property type="entry name" value="CFEM"/>
    <property type="match status" value="1"/>
</dbReference>
<keyword evidence="9" id="KW-0349">Heme</keyword>
<evidence type="ECO:0000313" key="12">
    <source>
        <dbReference type="EMBL" id="TFB02480.1"/>
    </source>
</evidence>
<feature type="signal peptide" evidence="10">
    <location>
        <begin position="1"/>
        <end position="16"/>
    </location>
</feature>
<evidence type="ECO:0000256" key="10">
    <source>
        <dbReference type="SAM" id="SignalP"/>
    </source>
</evidence>
<proteinExistence type="inferred from homology"/>
<evidence type="ECO:0000256" key="2">
    <source>
        <dbReference type="ARBA" id="ARBA00004613"/>
    </source>
</evidence>
<gene>
    <name evidence="12" type="ORF">CCMA1212_005154</name>
</gene>
<dbReference type="RefSeq" id="XP_073558681.1">
    <property type="nucleotide sequence ID" value="XM_073702430.1"/>
</dbReference>
<keyword evidence="7 9" id="KW-1015">Disulfide bond</keyword>